<dbReference type="AlphaFoldDB" id="A0A402AQE8"/>
<feature type="transmembrane region" description="Helical" evidence="2">
    <location>
        <begin position="38"/>
        <end position="58"/>
    </location>
</feature>
<name>A0A402AQE8_9CHLR</name>
<reference evidence="4" key="1">
    <citation type="submission" date="2018-12" db="EMBL/GenBank/DDBJ databases">
        <title>Tengunoibacter tsumagoiensis gen. nov., sp. nov., Dictyobacter kobayashii sp. nov., D. alpinus sp. nov., and D. joshuensis sp. nov. and description of Dictyobacteraceae fam. nov. within the order Ktedonobacterales isolated from Tengu-no-mugimeshi.</title>
        <authorList>
            <person name="Wang C.M."/>
            <person name="Zheng Y."/>
            <person name="Sakai Y."/>
            <person name="Toyoda A."/>
            <person name="Minakuchi Y."/>
            <person name="Abe K."/>
            <person name="Yokota A."/>
            <person name="Yabe S."/>
        </authorList>
    </citation>
    <scope>NUCLEOTIDE SEQUENCE [LARGE SCALE GENOMIC DNA]</scope>
    <source>
        <strain evidence="4">Uno11</strain>
    </source>
</reference>
<accession>A0A402AQE8</accession>
<dbReference type="EMBL" id="BIFS01000001">
    <property type="protein sequence ID" value="GCE21336.1"/>
    <property type="molecule type" value="Genomic_DNA"/>
</dbReference>
<evidence type="ECO:0000256" key="1">
    <source>
        <dbReference type="SAM" id="MobiDB-lite"/>
    </source>
</evidence>
<dbReference type="Proteomes" id="UP000287188">
    <property type="component" value="Unassembled WGS sequence"/>
</dbReference>
<evidence type="ECO:0000256" key="2">
    <source>
        <dbReference type="SAM" id="Phobius"/>
    </source>
</evidence>
<protein>
    <submittedName>
        <fullName evidence="3">Uncharacterized protein</fullName>
    </submittedName>
</protein>
<keyword evidence="2" id="KW-0812">Transmembrane</keyword>
<evidence type="ECO:0000313" key="4">
    <source>
        <dbReference type="Proteomes" id="UP000287188"/>
    </source>
</evidence>
<gene>
    <name evidence="3" type="ORF">KDK_51360</name>
</gene>
<keyword evidence="4" id="KW-1185">Reference proteome</keyword>
<proteinExistence type="predicted"/>
<dbReference type="RefSeq" id="WP_126552944.1">
    <property type="nucleotide sequence ID" value="NZ_BIFS01000001.1"/>
</dbReference>
<evidence type="ECO:0000313" key="3">
    <source>
        <dbReference type="EMBL" id="GCE21336.1"/>
    </source>
</evidence>
<feature type="compositionally biased region" description="Basic and acidic residues" evidence="1">
    <location>
        <begin position="12"/>
        <end position="21"/>
    </location>
</feature>
<keyword evidence="2" id="KW-1133">Transmembrane helix</keyword>
<feature type="region of interest" description="Disordered" evidence="1">
    <location>
        <begin position="1"/>
        <end position="21"/>
    </location>
</feature>
<comment type="caution">
    <text evidence="3">The sequence shown here is derived from an EMBL/GenBank/DDBJ whole genome shotgun (WGS) entry which is preliminary data.</text>
</comment>
<organism evidence="3 4">
    <name type="scientific">Dictyobacter kobayashii</name>
    <dbReference type="NCBI Taxonomy" id="2014872"/>
    <lineage>
        <taxon>Bacteria</taxon>
        <taxon>Bacillati</taxon>
        <taxon>Chloroflexota</taxon>
        <taxon>Ktedonobacteria</taxon>
        <taxon>Ktedonobacterales</taxon>
        <taxon>Dictyobacteraceae</taxon>
        <taxon>Dictyobacter</taxon>
    </lineage>
</organism>
<keyword evidence="2" id="KW-0472">Membrane</keyword>
<sequence>MNKTQAPSAKQGRREKQQRREAERLLELKRKRRTTTGLVIGSAVLVVAIIGFFIWVHILKAMVHRLLIVVQARAPLARLPMLL</sequence>